<accession>A0A1M7D135</accession>
<organism evidence="2 3">
    <name type="scientific">Bradyrhizobium lablabi</name>
    <dbReference type="NCBI Taxonomy" id="722472"/>
    <lineage>
        <taxon>Bacteria</taxon>
        <taxon>Pseudomonadati</taxon>
        <taxon>Pseudomonadota</taxon>
        <taxon>Alphaproteobacteria</taxon>
        <taxon>Hyphomicrobiales</taxon>
        <taxon>Nitrobacteraceae</taxon>
        <taxon>Bradyrhizobium</taxon>
    </lineage>
</organism>
<keyword evidence="1" id="KW-1133">Transmembrane helix</keyword>
<name>A0A1M7D135_9BRAD</name>
<feature type="transmembrane region" description="Helical" evidence="1">
    <location>
        <begin position="84"/>
        <end position="101"/>
    </location>
</feature>
<keyword evidence="1" id="KW-0472">Membrane</keyword>
<dbReference type="Proteomes" id="UP000183208">
    <property type="component" value="Unassembled WGS sequence"/>
</dbReference>
<gene>
    <name evidence="2" type="ORF">SAMN05444171_5120</name>
</gene>
<evidence type="ECO:0000313" key="3">
    <source>
        <dbReference type="Proteomes" id="UP000183208"/>
    </source>
</evidence>
<sequence length="119" mass="12753">MRHPMDTAVMSGALWLLAAMLIDALTPKELSVFVIGALLAPAMIIGALFYHLKLPGLDLAISLAALWLVSVMAIEWITPKPLSPYFMAAAVAPSILVGAWFHGTAKWRRGVGASQRKSA</sequence>
<proteinExistence type="predicted"/>
<evidence type="ECO:0000313" key="2">
    <source>
        <dbReference type="EMBL" id="SED77628.1"/>
    </source>
</evidence>
<protein>
    <submittedName>
        <fullName evidence="2">Uncharacterized protein</fullName>
    </submittedName>
</protein>
<dbReference type="AlphaFoldDB" id="A0A1M7D135"/>
<keyword evidence="1" id="KW-0812">Transmembrane</keyword>
<dbReference type="EMBL" id="FNTI01000001">
    <property type="protein sequence ID" value="SED77628.1"/>
    <property type="molecule type" value="Genomic_DNA"/>
</dbReference>
<feature type="transmembrane region" description="Helical" evidence="1">
    <location>
        <begin position="59"/>
        <end position="78"/>
    </location>
</feature>
<evidence type="ECO:0000256" key="1">
    <source>
        <dbReference type="SAM" id="Phobius"/>
    </source>
</evidence>
<feature type="transmembrane region" description="Helical" evidence="1">
    <location>
        <begin position="34"/>
        <end position="52"/>
    </location>
</feature>
<reference evidence="2 3" key="1">
    <citation type="submission" date="2016-10" db="EMBL/GenBank/DDBJ databases">
        <authorList>
            <person name="de Groot N.N."/>
        </authorList>
    </citation>
    <scope>NUCLEOTIDE SEQUENCE [LARGE SCALE GENOMIC DNA]</scope>
    <source>
        <strain evidence="2 3">GAS522</strain>
    </source>
</reference>